<dbReference type="InterPro" id="IPR014043">
    <property type="entry name" value="Acyl_transferase_dom"/>
</dbReference>
<keyword evidence="5" id="KW-0560">Oxidoreductase</keyword>
<dbReference type="Gene3D" id="3.90.180.10">
    <property type="entry name" value="Medium-chain alcohol dehydrogenases, catalytic domain"/>
    <property type="match status" value="1"/>
</dbReference>
<dbReference type="InterPro" id="IPR016035">
    <property type="entry name" value="Acyl_Trfase/lysoPLipase"/>
</dbReference>
<dbReference type="Gene3D" id="3.30.70.3290">
    <property type="match status" value="1"/>
</dbReference>
<dbReference type="InterPro" id="IPR020807">
    <property type="entry name" value="PKS_DH"/>
</dbReference>
<dbReference type="SUPFAM" id="SSF52151">
    <property type="entry name" value="FabD/lysophospholipase-like"/>
    <property type="match status" value="1"/>
</dbReference>
<feature type="region of interest" description="Disordered" evidence="9">
    <location>
        <begin position="486"/>
        <end position="530"/>
    </location>
</feature>
<dbReference type="InterPro" id="IPR009081">
    <property type="entry name" value="PP-bd_ACP"/>
</dbReference>
<dbReference type="PROSITE" id="PS52019">
    <property type="entry name" value="PKS_MFAS_DH"/>
    <property type="match status" value="1"/>
</dbReference>
<dbReference type="Pfam" id="PF23114">
    <property type="entry name" value="NAD-bd_HRPKS_sdrA"/>
    <property type="match status" value="1"/>
</dbReference>
<feature type="domain" description="Ketosynthase family 3 (KS3)" evidence="11">
    <location>
        <begin position="27"/>
        <end position="443"/>
    </location>
</feature>
<dbReference type="InterPro" id="IPR016039">
    <property type="entry name" value="Thiolase-like"/>
</dbReference>
<protein>
    <submittedName>
        <fullName evidence="13">Phenolpthiocerol synthesis polyketide synthase ppsA</fullName>
    </submittedName>
</protein>
<dbReference type="PROSITE" id="PS52004">
    <property type="entry name" value="KS3_2"/>
    <property type="match status" value="1"/>
</dbReference>
<dbReference type="OrthoDB" id="329835at2759"/>
<evidence type="ECO:0000313" key="14">
    <source>
        <dbReference type="Proteomes" id="UP000800097"/>
    </source>
</evidence>
<evidence type="ECO:0000259" key="10">
    <source>
        <dbReference type="PROSITE" id="PS50075"/>
    </source>
</evidence>
<dbReference type="CDD" id="cd05195">
    <property type="entry name" value="enoyl_red"/>
    <property type="match status" value="1"/>
</dbReference>
<dbReference type="Pfam" id="PF23297">
    <property type="entry name" value="ACP_SdgA_C"/>
    <property type="match status" value="1"/>
</dbReference>
<evidence type="ECO:0000256" key="2">
    <source>
        <dbReference type="ARBA" id="ARBA00022553"/>
    </source>
</evidence>
<dbReference type="GO" id="GO:0004315">
    <property type="term" value="F:3-oxoacyl-[acyl-carrier-protein] synthase activity"/>
    <property type="evidence" value="ECO:0007669"/>
    <property type="project" value="InterPro"/>
</dbReference>
<dbReference type="SUPFAM" id="SSF50129">
    <property type="entry name" value="GroES-like"/>
    <property type="match status" value="1"/>
</dbReference>
<dbReference type="SMART" id="SM00822">
    <property type="entry name" value="PKS_KR"/>
    <property type="match status" value="1"/>
</dbReference>
<feature type="active site" description="Proton acceptor; for dehydratase activity" evidence="8">
    <location>
        <position position="1044"/>
    </location>
</feature>
<dbReference type="InterPro" id="IPR013217">
    <property type="entry name" value="Methyltransf_12"/>
</dbReference>
<dbReference type="Gene3D" id="3.40.50.150">
    <property type="entry name" value="Vaccinia Virus protein VP39"/>
    <property type="match status" value="1"/>
</dbReference>
<dbReference type="InterPro" id="IPR042104">
    <property type="entry name" value="PKS_dehydratase_sf"/>
</dbReference>
<evidence type="ECO:0000313" key="13">
    <source>
        <dbReference type="EMBL" id="KAF2279780.1"/>
    </source>
</evidence>
<evidence type="ECO:0000256" key="8">
    <source>
        <dbReference type="PROSITE-ProRule" id="PRU01363"/>
    </source>
</evidence>
<dbReference type="SMART" id="SM00826">
    <property type="entry name" value="PKS_DH"/>
    <property type="match status" value="1"/>
</dbReference>
<feature type="region of interest" description="N-terminal hotdog fold" evidence="8">
    <location>
        <begin position="1012"/>
        <end position="1144"/>
    </location>
</feature>
<dbReference type="PANTHER" id="PTHR43775">
    <property type="entry name" value="FATTY ACID SYNTHASE"/>
    <property type="match status" value="1"/>
</dbReference>
<dbReference type="InterPro" id="IPR016036">
    <property type="entry name" value="Malonyl_transacylase_ACP-bd"/>
</dbReference>
<dbReference type="GO" id="GO:0016491">
    <property type="term" value="F:oxidoreductase activity"/>
    <property type="evidence" value="ECO:0007669"/>
    <property type="project" value="UniProtKB-KW"/>
</dbReference>
<dbReference type="SUPFAM" id="SSF53335">
    <property type="entry name" value="S-adenosyl-L-methionine-dependent methyltransferases"/>
    <property type="match status" value="1"/>
</dbReference>
<dbReference type="EMBL" id="ML986486">
    <property type="protein sequence ID" value="KAF2279780.1"/>
    <property type="molecule type" value="Genomic_DNA"/>
</dbReference>
<dbReference type="Gene3D" id="1.10.1200.10">
    <property type="entry name" value="ACP-like"/>
    <property type="match status" value="1"/>
</dbReference>
<dbReference type="Gene3D" id="3.40.47.10">
    <property type="match status" value="1"/>
</dbReference>
<dbReference type="Pfam" id="PF00109">
    <property type="entry name" value="ketoacyl-synt"/>
    <property type="match status" value="1"/>
</dbReference>
<dbReference type="InterPro" id="IPR049552">
    <property type="entry name" value="PKS_DH_N"/>
</dbReference>
<dbReference type="SMART" id="SM00825">
    <property type="entry name" value="PKS_KS"/>
    <property type="match status" value="1"/>
</dbReference>
<keyword evidence="6" id="KW-0511">Multifunctional enzyme</keyword>
<dbReference type="PROSITE" id="PS00606">
    <property type="entry name" value="KS3_1"/>
    <property type="match status" value="1"/>
</dbReference>
<feature type="active site" description="Proton donor; for dehydratase activity" evidence="8">
    <location>
        <position position="1239"/>
    </location>
</feature>
<name>A0A6A6JT38_WESOR</name>
<keyword evidence="1" id="KW-0596">Phosphopantetheine</keyword>
<organism evidence="13 14">
    <name type="scientific">Westerdykella ornata</name>
    <dbReference type="NCBI Taxonomy" id="318751"/>
    <lineage>
        <taxon>Eukaryota</taxon>
        <taxon>Fungi</taxon>
        <taxon>Dikarya</taxon>
        <taxon>Ascomycota</taxon>
        <taxon>Pezizomycotina</taxon>
        <taxon>Dothideomycetes</taxon>
        <taxon>Pleosporomycetidae</taxon>
        <taxon>Pleosporales</taxon>
        <taxon>Sporormiaceae</taxon>
        <taxon>Westerdykella</taxon>
    </lineage>
</organism>
<dbReference type="InterPro" id="IPR057326">
    <property type="entry name" value="KR_dom"/>
</dbReference>
<feature type="domain" description="Carrier" evidence="10">
    <location>
        <begin position="2523"/>
        <end position="2600"/>
    </location>
</feature>
<dbReference type="GO" id="GO:0006633">
    <property type="term" value="P:fatty acid biosynthetic process"/>
    <property type="evidence" value="ECO:0007669"/>
    <property type="project" value="InterPro"/>
</dbReference>
<dbReference type="SUPFAM" id="SSF53901">
    <property type="entry name" value="Thiolase-like"/>
    <property type="match status" value="1"/>
</dbReference>
<evidence type="ECO:0000256" key="6">
    <source>
        <dbReference type="ARBA" id="ARBA00023268"/>
    </source>
</evidence>
<feature type="region of interest" description="C-terminal hotdog fold" evidence="8">
    <location>
        <begin position="1175"/>
        <end position="1328"/>
    </location>
</feature>
<dbReference type="InterPro" id="IPR029063">
    <property type="entry name" value="SAM-dependent_MTases_sf"/>
</dbReference>
<dbReference type="InterPro" id="IPR014031">
    <property type="entry name" value="Ketoacyl_synth_C"/>
</dbReference>
<dbReference type="Pfam" id="PF08242">
    <property type="entry name" value="Methyltransf_12"/>
    <property type="match status" value="1"/>
</dbReference>
<keyword evidence="3" id="KW-0808">Transferase</keyword>
<evidence type="ECO:0000256" key="3">
    <source>
        <dbReference type="ARBA" id="ARBA00022679"/>
    </source>
</evidence>
<keyword evidence="7" id="KW-0012">Acyltransferase</keyword>
<evidence type="ECO:0000256" key="4">
    <source>
        <dbReference type="ARBA" id="ARBA00022857"/>
    </source>
</evidence>
<evidence type="ECO:0000259" key="11">
    <source>
        <dbReference type="PROSITE" id="PS52004"/>
    </source>
</evidence>
<evidence type="ECO:0000256" key="7">
    <source>
        <dbReference type="ARBA" id="ARBA00023315"/>
    </source>
</evidence>
<dbReference type="Pfam" id="PF08659">
    <property type="entry name" value="KR"/>
    <property type="match status" value="1"/>
</dbReference>
<dbReference type="InterPro" id="IPR049551">
    <property type="entry name" value="PKS_DH_C"/>
</dbReference>
<dbReference type="InterPro" id="IPR020841">
    <property type="entry name" value="PKS_Beta-ketoAc_synthase_dom"/>
</dbReference>
<dbReference type="SMART" id="SM00823">
    <property type="entry name" value="PKS_PP"/>
    <property type="match status" value="1"/>
</dbReference>
<dbReference type="SMART" id="SM00827">
    <property type="entry name" value="PKS_AT"/>
    <property type="match status" value="1"/>
</dbReference>
<dbReference type="PROSITE" id="PS50075">
    <property type="entry name" value="CARRIER"/>
    <property type="match status" value="1"/>
</dbReference>
<reference evidence="13" key="1">
    <citation type="journal article" date="2020" name="Stud. Mycol.">
        <title>101 Dothideomycetes genomes: a test case for predicting lifestyles and emergence of pathogens.</title>
        <authorList>
            <person name="Haridas S."/>
            <person name="Albert R."/>
            <person name="Binder M."/>
            <person name="Bloem J."/>
            <person name="Labutti K."/>
            <person name="Salamov A."/>
            <person name="Andreopoulos B."/>
            <person name="Baker S."/>
            <person name="Barry K."/>
            <person name="Bills G."/>
            <person name="Bluhm B."/>
            <person name="Cannon C."/>
            <person name="Castanera R."/>
            <person name="Culley D."/>
            <person name="Daum C."/>
            <person name="Ezra D."/>
            <person name="Gonzalez J."/>
            <person name="Henrissat B."/>
            <person name="Kuo A."/>
            <person name="Liang C."/>
            <person name="Lipzen A."/>
            <person name="Lutzoni F."/>
            <person name="Magnuson J."/>
            <person name="Mondo S."/>
            <person name="Nolan M."/>
            <person name="Ohm R."/>
            <person name="Pangilinan J."/>
            <person name="Park H.-J."/>
            <person name="Ramirez L."/>
            <person name="Alfaro M."/>
            <person name="Sun H."/>
            <person name="Tritt A."/>
            <person name="Yoshinaga Y."/>
            <person name="Zwiers L.-H."/>
            <person name="Turgeon B."/>
            <person name="Goodwin S."/>
            <person name="Spatafora J."/>
            <person name="Crous P."/>
            <person name="Grigoriev I."/>
        </authorList>
    </citation>
    <scope>NUCLEOTIDE SEQUENCE</scope>
    <source>
        <strain evidence="13">CBS 379.55</strain>
    </source>
</reference>
<dbReference type="Gene3D" id="3.40.366.10">
    <property type="entry name" value="Malonyl-Coenzyme A Acyl Carrier Protein, domain 2"/>
    <property type="match status" value="1"/>
</dbReference>
<dbReference type="GO" id="GO:0044550">
    <property type="term" value="P:secondary metabolite biosynthetic process"/>
    <property type="evidence" value="ECO:0007669"/>
    <property type="project" value="TreeGrafter"/>
</dbReference>
<dbReference type="SMART" id="SM00829">
    <property type="entry name" value="PKS_ER"/>
    <property type="match status" value="1"/>
</dbReference>
<dbReference type="InterPro" id="IPR013968">
    <property type="entry name" value="PKS_KR"/>
</dbReference>
<dbReference type="InterPro" id="IPR050091">
    <property type="entry name" value="PKS_NRPS_Biosynth_Enz"/>
</dbReference>
<dbReference type="PANTHER" id="PTHR43775:SF29">
    <property type="entry name" value="ASPERFURANONE POLYKETIDE SYNTHASE AFOG-RELATED"/>
    <property type="match status" value="1"/>
</dbReference>
<dbReference type="Pfam" id="PF00698">
    <property type="entry name" value="Acyl_transf_1"/>
    <property type="match status" value="1"/>
</dbReference>
<dbReference type="InterPro" id="IPR011032">
    <property type="entry name" value="GroES-like_sf"/>
</dbReference>
<dbReference type="InterPro" id="IPR036291">
    <property type="entry name" value="NAD(P)-bd_dom_sf"/>
</dbReference>
<keyword evidence="2" id="KW-0597">Phosphoprotein</keyword>
<evidence type="ECO:0000256" key="1">
    <source>
        <dbReference type="ARBA" id="ARBA00022450"/>
    </source>
</evidence>
<dbReference type="SUPFAM" id="SSF51735">
    <property type="entry name" value="NAD(P)-binding Rossmann-fold domains"/>
    <property type="match status" value="2"/>
</dbReference>
<accession>A0A6A6JT38</accession>
<feature type="compositionally biased region" description="Polar residues" evidence="9">
    <location>
        <begin position="506"/>
        <end position="528"/>
    </location>
</feature>
<dbReference type="InterPro" id="IPR056501">
    <property type="entry name" value="NAD-bd_HRPKS_sdrA"/>
</dbReference>
<dbReference type="Pfam" id="PF21089">
    <property type="entry name" value="PKS_DH_N"/>
    <property type="match status" value="1"/>
</dbReference>
<dbReference type="InterPro" id="IPR014030">
    <property type="entry name" value="Ketoacyl_synth_N"/>
</dbReference>
<gene>
    <name evidence="13" type="ORF">EI97DRAFT_499150</name>
</gene>
<dbReference type="GO" id="GO:0031177">
    <property type="term" value="F:phosphopantetheine binding"/>
    <property type="evidence" value="ECO:0007669"/>
    <property type="project" value="InterPro"/>
</dbReference>
<dbReference type="GO" id="GO:0004312">
    <property type="term" value="F:fatty acid synthase activity"/>
    <property type="evidence" value="ECO:0007669"/>
    <property type="project" value="TreeGrafter"/>
</dbReference>
<keyword evidence="14" id="KW-1185">Reference proteome</keyword>
<dbReference type="SUPFAM" id="SSF47336">
    <property type="entry name" value="ACP-like"/>
    <property type="match status" value="1"/>
</dbReference>
<keyword evidence="4" id="KW-0521">NADP</keyword>
<dbReference type="InterPro" id="IPR020806">
    <property type="entry name" value="PKS_PP-bd"/>
</dbReference>
<dbReference type="InterPro" id="IPR036736">
    <property type="entry name" value="ACP-like_sf"/>
</dbReference>
<dbReference type="InterPro" id="IPR049900">
    <property type="entry name" value="PKS_mFAS_DH"/>
</dbReference>
<evidence type="ECO:0000259" key="12">
    <source>
        <dbReference type="PROSITE" id="PS52019"/>
    </source>
</evidence>
<feature type="domain" description="PKS/mFAS DH" evidence="12">
    <location>
        <begin position="1012"/>
        <end position="1328"/>
    </location>
</feature>
<dbReference type="Gene3D" id="3.10.129.110">
    <property type="entry name" value="Polyketide synthase dehydratase"/>
    <property type="match status" value="1"/>
</dbReference>
<evidence type="ECO:0000256" key="9">
    <source>
        <dbReference type="SAM" id="MobiDB-lite"/>
    </source>
</evidence>
<dbReference type="Proteomes" id="UP000800097">
    <property type="component" value="Unassembled WGS sequence"/>
</dbReference>
<dbReference type="Gene3D" id="3.40.50.720">
    <property type="entry name" value="NAD(P)-binding Rossmann-like Domain"/>
    <property type="match status" value="1"/>
</dbReference>
<proteinExistence type="predicted"/>
<dbReference type="SUPFAM" id="SSF55048">
    <property type="entry name" value="Probable ACP-binding domain of malonyl-CoA ACP transacylase"/>
    <property type="match status" value="1"/>
</dbReference>
<dbReference type="RefSeq" id="XP_033657319.1">
    <property type="nucleotide sequence ID" value="XM_033802591.1"/>
</dbReference>
<evidence type="ECO:0000256" key="5">
    <source>
        <dbReference type="ARBA" id="ARBA00023002"/>
    </source>
</evidence>
<dbReference type="GeneID" id="54555766"/>
<dbReference type="InterPro" id="IPR020843">
    <property type="entry name" value="ER"/>
</dbReference>
<dbReference type="CDD" id="cd00833">
    <property type="entry name" value="PKS"/>
    <property type="match status" value="1"/>
</dbReference>
<dbReference type="InterPro" id="IPR001227">
    <property type="entry name" value="Ac_transferase_dom_sf"/>
</dbReference>
<sequence>MVLHPVETHGHGDAGVDLSAEELGGTPEPIAIIGMACRFPQDATSPSEFWKLLEEGRSTRTKVPSGRFNVDAFPTTAKAGHFLSGDLAAFDASFFAVPKHEADALDPQQRGLLECTYHALENSGIPLETVTGSKTGVFVGCMGREYDWTLARDPDSQHQYHAVGSGSAMLSNRLSWFYDFKGPSVTIDTACSSSLVALHLACQSLQSGDSSMTVVGGANIMINPDVWIAMSSLNFLSPDGHCYSFDHRANGYSRGEGFGVIILKTLSQAIQDKDTVRAVIRATHCNQDGNTPGITNPNKDAQVALIREAYAKAGLSLDDTRFFEAHGTGTQAGDTTEAAAIQEVFGKVRDTQDPIIIGALKSNIGHLEGASGVASVIKTVLALEKGIIPPNANFEKANPRIPVDEWCVKFPVVPQTWPSPGLRRASLNSFGYGGSNAHAILDDAYHYMTKNGIKYRHNTQFEQTKQTFVNGTSGTLGELCEDTARNNGLSAHEPDLAVPSPKQTREATQPTSSSSNRSKAPHTQTNGLNGIVRGVRAGNHFVHDRQFLWPLSTFDEPSMQNLVQGLQVVCEKDSKLSTKEFIVDMAYTLASKRNKLRYRSFCLVDEELGNLQEFSQAWSQPVRTTGRVPKVAFVFTGQGAAWWDMGKELLHESIYKDSITESNRILRNMGCEWDLLEELTRGEENSRILEAQISQPATTALQIALVNLLRSWNITPSAVVGHSSGEIGAAYCAGALSHRAALQVAFYRGKVSAELYRGWNGPAEGMMVVALSLKEVENLISSYRDKGQICVACVNSPKHITLAGSSAGLDALRRDLEAEGVFAKELRVDIAYHSPTMERISKKYLSHLEGLSGVNDPMTTQTTPVFSSVTGKQVSIEELQCGEYWVTNMVSKVQFSAALLAMREGIEASAQDWIVEIGPTNALRRPILETLEEVHYAPCLRCEISAYQTMLTLAGNLWCHNVPVDLIAMNGIDSSRANMLAHLPQYPFNHTRKFWHESRMNKNIRFRQYPRCNILGSQDPYFNPLDAKWRNTIRIQELPWIEDHKINGSVLLPASGMVFMAVEAARQLAATAAELISGFRINDLLISRALIFPADVDTVQTEISLQRERTGSNKTSWRFRVFGLENDQWMEACRGSVVVEFETEELKDGFEHDHELQFARRARLQGHQQTASECGRTVLVKHMYDNLEKYGYSFGSSFRSLSQIHFSEYGQATATVDLQPWRGRPDLPRQYLLHPIPLDAMFQLPLVAVSKGSWQAIPTMIPNGVRDLWLSAKLLDQENTDIFLTTTSVQTGSRNFDFTITASTSAGGELLATFDGYHCAAISTLKAHESSEWRRICFQESWKLDVSSASLQSLANYCNTRAMPLLQLVDATVVDDAELVCLHFMARSLELAEATRSKLPHIHKYTEWMKHHLKTEAVQRYLGARGMTDLLGENSPKAAIVSCVEDSGPEGKVYTTVGSELPRIIRGEVDVIDLLFGGDLLQSFYSGPSFLANYEKMSAYLDLLAHKTPAMSILEIGAGTGGATAAIMKTIGQDPCDPHSTPKYHAYDYTDISPGFFEAAKERFQHFSDRMSFKTLDIEKSPSDQGFIVGAYDVIIASCVLHATSNISNTLRNTRSLLKPSGKLILFEPTEPMSTRLPFVFGLLEGWWLAEEDSRRWSPLLTDTDWDAVLRQNGFSGADLCLKDFDDGSHTFSVIVSTAVDPSPVLPNTPSCSPHGVVIVDPDSKVQISIAEEIRQHGAWEILPLEAMEDKVLEHRITVLLFELGNPALHRLSPETFLSLKYAVNKMRRVVWVTGESTLDPLAGVTTGFARTLTSEIATLTLTTLSLENFGNAAMAAEQILKICNAPTNELEQEFAECNGELHINRIVECNFLSDRISHATVPQPPSKVTLGSKRDRALTLLSDTDGFNSKFHFVEDLDDRLVESDGVEVVVKAVGIHRTTNGSIASHQCAGVVSRVGSEFPRENIQVGDRVCCLAKNAFTTIIRSRDIIIHKIPSTMSFEEAASVPVAWCTAYYSLIQLAQLRQGETVLIHDATSAIGSAALQLAKLKDANVIVTVECKEAQSWLIEEYGLDENNILSSRNAAFEHGIHRITRAQGVDIVLGLPSKGSLGPSMRCLAPFGRFIDVSGDSTLERNDCYPISENNISVFRVNLLDMLDKAKNLAQRILEEGLNAYKACRRPFVTQRIKSFTASQLEDAFRCLNGGNFFSFVVIRLEDEDVVPVVASPKAKWKFSPAATYVIAGGTGGLGRSITRWMMDRGARYIVLLGRSGAQSESIAILIAEAKRRGVEVKAPACNITIMNALEEVIRDCSQSMPPIKGCIQASMVLRDSLFENMDYGMFKGALEPKVHGTINLQKTMPTDMDFFLLLSSTTGIFGSRGQSNYAGSSTFQNAFAKHLVAQGQKCLSIDLGLMLGVGYAAERQHITDSFRASGYEGISESEFHALLEWACDPGLELTAGNAHIITGISTPASVAAKGLDEIFWMRKPIFRGLSEMDRSQSTQTSAFKDTVDYRALVRQAASHKEAGQIISNGLVEKLSKALGMPTSDFDVARPIHTYGVDSLVSVEIRYWCRKEFEAEIAVFEILQSKSLEELCLMVATKSELVGMSDKNTATVQMDR</sequence>
<dbReference type="InterPro" id="IPR018201">
    <property type="entry name" value="Ketoacyl_synth_AS"/>
</dbReference>
<dbReference type="Pfam" id="PF14765">
    <property type="entry name" value="PS-DH"/>
    <property type="match status" value="1"/>
</dbReference>
<dbReference type="Pfam" id="PF02801">
    <property type="entry name" value="Ketoacyl-synt_C"/>
    <property type="match status" value="1"/>
</dbReference>